<dbReference type="OrthoDB" id="418445at2759"/>
<dbReference type="Pfam" id="PF02033">
    <property type="entry name" value="RBFA"/>
    <property type="match status" value="1"/>
</dbReference>
<dbReference type="PANTHER" id="PTHR14725:SF0">
    <property type="entry name" value="RIBOSOME-BINDING FACTOR A, MITOCHONDRIAL-RELATED"/>
    <property type="match status" value="1"/>
</dbReference>
<sequence>MRGSKFHKTFTFPRKRHPQQYVYMPPNSSVPSAPRKVQERTRRQRVLNAVLMESLSNIMVTGDLSEKLKGCAVELTQVRISADCTHLNVYWVTSIQEHGAHEKVAELLQSSAGYLKSELIKNGFMGKAPKITFVKDVTYGRAAAVEKLIDKVSAEVPPDLGLPGTENVEEPDDGGPGESANASSAGSVRARPYVPPDMRMDAYGLDHAALMRQVLLKSKGLHRAPLEELAPLRPGGQHSEDAEARLLSLAEYVRQRKLKSRQQTVAEREARRSLISAGAHRDAEEPLPDVATPGGDDDIDEVEEELSAVSFLEQVQNERK</sequence>
<dbReference type="InterPro" id="IPR015946">
    <property type="entry name" value="KH_dom-like_a/b"/>
</dbReference>
<reference evidence="2 3" key="1">
    <citation type="journal article" date="2020" name="Cell">
        <title>Large-Scale Comparative Analyses of Tick Genomes Elucidate Their Genetic Diversity and Vector Capacities.</title>
        <authorList>
            <consortium name="Tick Genome and Microbiome Consortium (TIGMIC)"/>
            <person name="Jia N."/>
            <person name="Wang J."/>
            <person name="Shi W."/>
            <person name="Du L."/>
            <person name="Sun Y."/>
            <person name="Zhan W."/>
            <person name="Jiang J.F."/>
            <person name="Wang Q."/>
            <person name="Zhang B."/>
            <person name="Ji P."/>
            <person name="Bell-Sakyi L."/>
            <person name="Cui X.M."/>
            <person name="Yuan T.T."/>
            <person name="Jiang B.G."/>
            <person name="Yang W.F."/>
            <person name="Lam T.T."/>
            <person name="Chang Q.C."/>
            <person name="Ding S.J."/>
            <person name="Wang X.J."/>
            <person name="Zhu J.G."/>
            <person name="Ruan X.D."/>
            <person name="Zhao L."/>
            <person name="Wei J.T."/>
            <person name="Ye R.Z."/>
            <person name="Que T.C."/>
            <person name="Du C.H."/>
            <person name="Zhou Y.H."/>
            <person name="Cheng J.X."/>
            <person name="Dai P.F."/>
            <person name="Guo W.B."/>
            <person name="Han X.H."/>
            <person name="Huang E.J."/>
            <person name="Li L.F."/>
            <person name="Wei W."/>
            <person name="Gao Y.C."/>
            <person name="Liu J.Z."/>
            <person name="Shao H.Z."/>
            <person name="Wang X."/>
            <person name="Wang C.C."/>
            <person name="Yang T.C."/>
            <person name="Huo Q.B."/>
            <person name="Li W."/>
            <person name="Chen H.Y."/>
            <person name="Chen S.E."/>
            <person name="Zhou L.G."/>
            <person name="Ni X.B."/>
            <person name="Tian J.H."/>
            <person name="Sheng Y."/>
            <person name="Liu T."/>
            <person name="Pan Y.S."/>
            <person name="Xia L.Y."/>
            <person name="Li J."/>
            <person name="Zhao F."/>
            <person name="Cao W.C."/>
        </authorList>
    </citation>
    <scope>NUCLEOTIDE SEQUENCE [LARGE SCALE GENOMIC DNA]</scope>
    <source>
        <strain evidence="2">HaeL-2018</strain>
    </source>
</reference>
<gene>
    <name evidence="2" type="ORF">HPB48_015609</name>
</gene>
<dbReference type="AlphaFoldDB" id="A0A9J6FHJ1"/>
<feature type="region of interest" description="Disordered" evidence="1">
    <location>
        <begin position="259"/>
        <end position="300"/>
    </location>
</feature>
<feature type="region of interest" description="Disordered" evidence="1">
    <location>
        <begin position="156"/>
        <end position="191"/>
    </location>
</feature>
<dbReference type="PANTHER" id="PTHR14725">
    <property type="entry name" value="RIBOSOME-BINDING FACTOR A, MITOCHONDRIAL-RELATED"/>
    <property type="match status" value="1"/>
</dbReference>
<organism evidence="2 3">
    <name type="scientific">Haemaphysalis longicornis</name>
    <name type="common">Bush tick</name>
    <dbReference type="NCBI Taxonomy" id="44386"/>
    <lineage>
        <taxon>Eukaryota</taxon>
        <taxon>Metazoa</taxon>
        <taxon>Ecdysozoa</taxon>
        <taxon>Arthropoda</taxon>
        <taxon>Chelicerata</taxon>
        <taxon>Arachnida</taxon>
        <taxon>Acari</taxon>
        <taxon>Parasitiformes</taxon>
        <taxon>Ixodida</taxon>
        <taxon>Ixodoidea</taxon>
        <taxon>Ixodidae</taxon>
        <taxon>Haemaphysalinae</taxon>
        <taxon>Haemaphysalis</taxon>
    </lineage>
</organism>
<dbReference type="InterPro" id="IPR039212">
    <property type="entry name" value="RBFA_mitochondrial"/>
</dbReference>
<proteinExistence type="predicted"/>
<dbReference type="Gene3D" id="3.30.300.20">
    <property type="match status" value="1"/>
</dbReference>
<dbReference type="OMA" id="CINVYWL"/>
<evidence type="ECO:0000313" key="2">
    <source>
        <dbReference type="EMBL" id="KAH9362477.1"/>
    </source>
</evidence>
<dbReference type="InterPro" id="IPR000238">
    <property type="entry name" value="RbfA"/>
</dbReference>
<evidence type="ECO:0000313" key="3">
    <source>
        <dbReference type="Proteomes" id="UP000821853"/>
    </source>
</evidence>
<evidence type="ECO:0008006" key="4">
    <source>
        <dbReference type="Google" id="ProtNLM"/>
    </source>
</evidence>
<dbReference type="EMBL" id="JABSTR010000001">
    <property type="protein sequence ID" value="KAH9362477.1"/>
    <property type="molecule type" value="Genomic_DNA"/>
</dbReference>
<name>A0A9J6FHJ1_HAELO</name>
<protein>
    <recommendedName>
        <fullName evidence="4">Ribosome-binding factor A</fullName>
    </recommendedName>
</protein>
<keyword evidence="3" id="KW-1185">Reference proteome</keyword>
<dbReference type="InterPro" id="IPR023799">
    <property type="entry name" value="RbfA_dom_sf"/>
</dbReference>
<dbReference type="SUPFAM" id="SSF89919">
    <property type="entry name" value="Ribosome-binding factor A, RbfA"/>
    <property type="match status" value="1"/>
</dbReference>
<dbReference type="GO" id="GO:0006364">
    <property type="term" value="P:rRNA processing"/>
    <property type="evidence" value="ECO:0007669"/>
    <property type="project" value="InterPro"/>
</dbReference>
<accession>A0A9J6FHJ1</accession>
<dbReference type="Proteomes" id="UP000821853">
    <property type="component" value="Chromosome 1"/>
</dbReference>
<comment type="caution">
    <text evidence="2">The sequence shown here is derived from an EMBL/GenBank/DDBJ whole genome shotgun (WGS) entry which is preliminary data.</text>
</comment>
<dbReference type="VEuPathDB" id="VectorBase:HLOH_060876"/>
<evidence type="ECO:0000256" key="1">
    <source>
        <dbReference type="SAM" id="MobiDB-lite"/>
    </source>
</evidence>